<organism evidence="1 2">
    <name type="scientific">Desulfofundulus thermosubterraneus DSM 16057</name>
    <dbReference type="NCBI Taxonomy" id="1121432"/>
    <lineage>
        <taxon>Bacteria</taxon>
        <taxon>Bacillati</taxon>
        <taxon>Bacillota</taxon>
        <taxon>Clostridia</taxon>
        <taxon>Eubacteriales</taxon>
        <taxon>Peptococcaceae</taxon>
        <taxon>Desulfofundulus</taxon>
    </lineage>
</organism>
<dbReference type="Proteomes" id="UP000184529">
    <property type="component" value="Unassembled WGS sequence"/>
</dbReference>
<dbReference type="STRING" id="1121432.SAMN02745219_02113"/>
<proteinExistence type="predicted"/>
<dbReference type="EMBL" id="FQZM01000025">
    <property type="protein sequence ID" value="SHJ26048.1"/>
    <property type="molecule type" value="Genomic_DNA"/>
</dbReference>
<accession>A0A1M6HV94</accession>
<evidence type="ECO:0000313" key="1">
    <source>
        <dbReference type="EMBL" id="SHJ26048.1"/>
    </source>
</evidence>
<gene>
    <name evidence="1" type="ORF">SAMN02745219_02113</name>
</gene>
<protein>
    <submittedName>
        <fullName evidence="1">Uncharacterized protein</fullName>
    </submittedName>
</protein>
<reference evidence="2" key="1">
    <citation type="submission" date="2016-11" db="EMBL/GenBank/DDBJ databases">
        <authorList>
            <person name="Varghese N."/>
            <person name="Submissions S."/>
        </authorList>
    </citation>
    <scope>NUCLEOTIDE SEQUENCE [LARGE SCALE GENOMIC DNA]</scope>
    <source>
        <strain evidence="2">DSM 16057</strain>
    </source>
</reference>
<sequence length="73" mass="8052">MSTRYPRLQYCRKGCALAAVLTEAPDREAGVNLGGTTERSPSRKEGRGFFMAAKEGSVFAQNVLYHYANLLPQ</sequence>
<evidence type="ECO:0000313" key="2">
    <source>
        <dbReference type="Proteomes" id="UP000184529"/>
    </source>
</evidence>
<dbReference type="AlphaFoldDB" id="A0A1M6HV94"/>
<keyword evidence="2" id="KW-1185">Reference proteome</keyword>
<name>A0A1M6HV94_9FIRM</name>